<keyword evidence="2" id="KW-0812">Transmembrane</keyword>
<dbReference type="Pfam" id="PF00024">
    <property type="entry name" value="PAN_1"/>
    <property type="match status" value="1"/>
</dbReference>
<feature type="region of interest" description="Disordered" evidence="1">
    <location>
        <begin position="98"/>
        <end position="141"/>
    </location>
</feature>
<dbReference type="KEGG" id="pchm:VFPPC_06577"/>
<feature type="compositionally biased region" description="Low complexity" evidence="1">
    <location>
        <begin position="104"/>
        <end position="141"/>
    </location>
</feature>
<keyword evidence="2" id="KW-0472">Membrane</keyword>
<name>A0A179F4S7_METCM</name>
<evidence type="ECO:0000313" key="5">
    <source>
        <dbReference type="Proteomes" id="UP000078397"/>
    </source>
</evidence>
<evidence type="ECO:0000259" key="3">
    <source>
        <dbReference type="Pfam" id="PF00024"/>
    </source>
</evidence>
<feature type="region of interest" description="Disordered" evidence="1">
    <location>
        <begin position="1"/>
        <end position="20"/>
    </location>
</feature>
<evidence type="ECO:0000256" key="2">
    <source>
        <dbReference type="SAM" id="Phobius"/>
    </source>
</evidence>
<dbReference type="InterPro" id="IPR003609">
    <property type="entry name" value="Pan_app"/>
</dbReference>
<accession>A0A179F4S7</accession>
<evidence type="ECO:0000313" key="4">
    <source>
        <dbReference type="EMBL" id="OAQ60437.1"/>
    </source>
</evidence>
<protein>
    <submittedName>
        <fullName evidence="4">WNT and FGF inhibitory regulator domain-containing protein</fullName>
    </submittedName>
</protein>
<comment type="caution">
    <text evidence="4">The sequence shown here is derived from an EMBL/GenBank/DDBJ whole genome shotgun (WGS) entry which is preliminary data.</text>
</comment>
<dbReference type="Proteomes" id="UP000078397">
    <property type="component" value="Unassembled WGS sequence"/>
</dbReference>
<keyword evidence="5" id="KW-1185">Reference proteome</keyword>
<dbReference type="OrthoDB" id="4927643at2759"/>
<dbReference type="AlphaFoldDB" id="A0A179F4S7"/>
<dbReference type="GeneID" id="28849582"/>
<sequence length="268" mass="28462">MSTLQNSYGPEAAPYQTVHQQPLEYDARGEGAKLEYAAQPPEVVPTQAVSKETPNADVEPKRKILGMRVAVFWTALVIIILVVLGIGIGIGLGVGLKRNNDNNPDSSPQTTSSSSMSQTMTSDTTTQSSTRTSTTSASTAVVTSGTHGMAANSCTFTAPKTYQASGGSTFTQYCFTDWPNGVDAADGSGPIKDLRRYTVYTFEDCMEQCLKYNKNLPSSGTKCAAVTYNSNLTSIIEVGKQGGNCFLKNKKGEDRQGSAESACAALVF</sequence>
<organism evidence="4 5">
    <name type="scientific">Pochonia chlamydosporia 170</name>
    <dbReference type="NCBI Taxonomy" id="1380566"/>
    <lineage>
        <taxon>Eukaryota</taxon>
        <taxon>Fungi</taxon>
        <taxon>Dikarya</taxon>
        <taxon>Ascomycota</taxon>
        <taxon>Pezizomycotina</taxon>
        <taxon>Sordariomycetes</taxon>
        <taxon>Hypocreomycetidae</taxon>
        <taxon>Hypocreales</taxon>
        <taxon>Clavicipitaceae</taxon>
        <taxon>Pochonia</taxon>
    </lineage>
</organism>
<dbReference type="STRING" id="1380566.A0A179F4S7"/>
<dbReference type="EMBL" id="LSBJ02000008">
    <property type="protein sequence ID" value="OAQ60437.1"/>
    <property type="molecule type" value="Genomic_DNA"/>
</dbReference>
<dbReference type="RefSeq" id="XP_018138315.1">
    <property type="nucleotide sequence ID" value="XM_018285588.1"/>
</dbReference>
<proteinExistence type="predicted"/>
<evidence type="ECO:0000256" key="1">
    <source>
        <dbReference type="SAM" id="MobiDB-lite"/>
    </source>
</evidence>
<reference evidence="4 5" key="1">
    <citation type="journal article" date="2016" name="PLoS Pathog.">
        <title>Biosynthesis of antibiotic leucinostatins in bio-control fungus Purpureocillium lilacinum and their inhibition on phytophthora revealed by genome mining.</title>
        <authorList>
            <person name="Wang G."/>
            <person name="Liu Z."/>
            <person name="Lin R."/>
            <person name="Li E."/>
            <person name="Mao Z."/>
            <person name="Ling J."/>
            <person name="Yang Y."/>
            <person name="Yin W.B."/>
            <person name="Xie B."/>
        </authorList>
    </citation>
    <scope>NUCLEOTIDE SEQUENCE [LARGE SCALE GENOMIC DNA]</scope>
    <source>
        <strain evidence="4">170</strain>
    </source>
</reference>
<gene>
    <name evidence="4" type="ORF">VFPPC_06577</name>
</gene>
<feature type="domain" description="Apple" evidence="3">
    <location>
        <begin position="196"/>
        <end position="254"/>
    </location>
</feature>
<feature type="transmembrane region" description="Helical" evidence="2">
    <location>
        <begin position="70"/>
        <end position="96"/>
    </location>
</feature>
<keyword evidence="2" id="KW-1133">Transmembrane helix</keyword>